<protein>
    <recommendedName>
        <fullName evidence="3">DUF2336 domain-containing protein</fullName>
    </recommendedName>
</protein>
<gene>
    <name evidence="1" type="ORF">GCM10010170_072360</name>
</gene>
<sequence length="309" mass="32761">MLSPRARGDQAGAIDHFFRRSGVTRSQVQDMHTRRAQDEAHPVVGDPDVGAIDEQRCAVRAVYRTATEEPCCLSADRGMSAHPVMVFVLGGMPTSCGNAAAEGLGCTARDPRAGQVWIRTPGAGPRRRGAATALHAAREVEAGCSVSRRYPNGVTSNDDPADGHARFRQLSAAVRESGPGDDSALLAALLTEPDRLMAESVLMSLVDTRAEGLSSAASFAAWAEPVVDAVGADGFIARRVQEWALFKALQSGEPVDREALAAASNWLQRKLVEEADSAAVLAVLGEAGRTKRVRNLAKTRAGRLRSAGR</sequence>
<evidence type="ECO:0008006" key="3">
    <source>
        <dbReference type="Google" id="ProtNLM"/>
    </source>
</evidence>
<evidence type="ECO:0000313" key="2">
    <source>
        <dbReference type="Proteomes" id="UP001501444"/>
    </source>
</evidence>
<dbReference type="Proteomes" id="UP001501444">
    <property type="component" value="Unassembled WGS sequence"/>
</dbReference>
<organism evidence="1 2">
    <name type="scientific">Dactylosporangium salmoneum</name>
    <dbReference type="NCBI Taxonomy" id="53361"/>
    <lineage>
        <taxon>Bacteria</taxon>
        <taxon>Bacillati</taxon>
        <taxon>Actinomycetota</taxon>
        <taxon>Actinomycetes</taxon>
        <taxon>Micromonosporales</taxon>
        <taxon>Micromonosporaceae</taxon>
        <taxon>Dactylosporangium</taxon>
    </lineage>
</organism>
<reference evidence="1 2" key="1">
    <citation type="journal article" date="2019" name="Int. J. Syst. Evol. Microbiol.">
        <title>The Global Catalogue of Microorganisms (GCM) 10K type strain sequencing project: providing services to taxonomists for standard genome sequencing and annotation.</title>
        <authorList>
            <consortium name="The Broad Institute Genomics Platform"/>
            <consortium name="The Broad Institute Genome Sequencing Center for Infectious Disease"/>
            <person name="Wu L."/>
            <person name="Ma J."/>
        </authorList>
    </citation>
    <scope>NUCLEOTIDE SEQUENCE [LARGE SCALE GENOMIC DNA]</scope>
    <source>
        <strain evidence="1 2">JCM 3272</strain>
    </source>
</reference>
<name>A0ABN3H716_9ACTN</name>
<accession>A0ABN3H716</accession>
<keyword evidence="2" id="KW-1185">Reference proteome</keyword>
<proteinExistence type="predicted"/>
<dbReference type="EMBL" id="BAAARV010000071">
    <property type="protein sequence ID" value="GAA2371106.1"/>
    <property type="molecule type" value="Genomic_DNA"/>
</dbReference>
<comment type="caution">
    <text evidence="1">The sequence shown here is derived from an EMBL/GenBank/DDBJ whole genome shotgun (WGS) entry which is preliminary data.</text>
</comment>
<evidence type="ECO:0000313" key="1">
    <source>
        <dbReference type="EMBL" id="GAA2371106.1"/>
    </source>
</evidence>